<dbReference type="PANTHER" id="PTHR12135:SF0">
    <property type="entry name" value="DNA REPAIR PROTEIN COMPLEMENTING XP-C CELLS"/>
    <property type="match status" value="1"/>
</dbReference>
<feature type="compositionally biased region" description="Polar residues" evidence="7">
    <location>
        <begin position="918"/>
        <end position="933"/>
    </location>
</feature>
<comment type="subcellular location">
    <subcellularLocation>
        <location evidence="1">Nucleus</location>
    </subcellularLocation>
</comment>
<feature type="domain" description="Rad4 beta-hairpin" evidence="9">
    <location>
        <begin position="554"/>
        <end position="614"/>
    </location>
</feature>
<evidence type="ECO:0000259" key="9">
    <source>
        <dbReference type="SMART" id="SM01031"/>
    </source>
</evidence>
<dbReference type="GO" id="GO:0071942">
    <property type="term" value="C:XPC complex"/>
    <property type="evidence" value="ECO:0007669"/>
    <property type="project" value="TreeGrafter"/>
</dbReference>
<evidence type="ECO:0000256" key="3">
    <source>
        <dbReference type="ARBA" id="ARBA00022763"/>
    </source>
</evidence>
<dbReference type="Gene3D" id="3.30.70.2460">
    <property type="entry name" value="Rad4, beta-hairpin domain BHD3"/>
    <property type="match status" value="1"/>
</dbReference>
<dbReference type="InterPro" id="IPR018328">
    <property type="entry name" value="Rad4_beta-hairpin_dom3"/>
</dbReference>
<protein>
    <submittedName>
        <fullName evidence="11">Rad4-domain-containing protein</fullName>
    </submittedName>
</protein>
<dbReference type="FunFam" id="2.20.20.110:FF:000003">
    <property type="entry name" value="Putative DNA repair protein Rad4"/>
    <property type="match status" value="1"/>
</dbReference>
<dbReference type="InterPro" id="IPR036985">
    <property type="entry name" value="Transglutaminase-like_sf"/>
</dbReference>
<feature type="compositionally biased region" description="Polar residues" evidence="7">
    <location>
        <begin position="361"/>
        <end position="372"/>
    </location>
</feature>
<keyword evidence="4" id="KW-0238">DNA-binding</keyword>
<dbReference type="Proteomes" id="UP000248817">
    <property type="component" value="Unassembled WGS sequence"/>
</dbReference>
<accession>A0A2V5IH36</accession>
<dbReference type="SMART" id="SM01032">
    <property type="entry name" value="BHD_3"/>
    <property type="match status" value="1"/>
</dbReference>
<evidence type="ECO:0000256" key="6">
    <source>
        <dbReference type="ARBA" id="ARBA00023242"/>
    </source>
</evidence>
<evidence type="ECO:0000256" key="1">
    <source>
        <dbReference type="ARBA" id="ARBA00004123"/>
    </source>
</evidence>
<evidence type="ECO:0000256" key="5">
    <source>
        <dbReference type="ARBA" id="ARBA00023204"/>
    </source>
</evidence>
<name>A0A2V5IH36_9EURO</name>
<feature type="domain" description="Rad4 beta-hairpin" evidence="8">
    <location>
        <begin position="492"/>
        <end position="552"/>
    </location>
</feature>
<evidence type="ECO:0000256" key="4">
    <source>
        <dbReference type="ARBA" id="ARBA00023125"/>
    </source>
</evidence>
<reference evidence="11 12" key="1">
    <citation type="submission" date="2018-02" db="EMBL/GenBank/DDBJ databases">
        <title>The genomes of Aspergillus section Nigri reveals drivers in fungal speciation.</title>
        <authorList>
            <consortium name="DOE Joint Genome Institute"/>
            <person name="Vesth T.C."/>
            <person name="Nybo J."/>
            <person name="Theobald S."/>
            <person name="Brandl J."/>
            <person name="Frisvad J.C."/>
            <person name="Nielsen K.F."/>
            <person name="Lyhne E.K."/>
            <person name="Kogle M.E."/>
            <person name="Kuo A."/>
            <person name="Riley R."/>
            <person name="Clum A."/>
            <person name="Nolan M."/>
            <person name="Lipzen A."/>
            <person name="Salamov A."/>
            <person name="Henrissat B."/>
            <person name="Wiebenga A."/>
            <person name="De vries R.P."/>
            <person name="Grigoriev I.V."/>
            <person name="Mortensen U.H."/>
            <person name="Andersen M.R."/>
            <person name="Baker S.E."/>
        </authorList>
    </citation>
    <scope>NUCLEOTIDE SEQUENCE [LARGE SCALE GENOMIC DNA]</scope>
    <source>
        <strain evidence="11 12">CBS 114.80</strain>
    </source>
</reference>
<dbReference type="Gene3D" id="3.30.60.290">
    <property type="entry name" value="Rad4, beta-hairpin domain BHD2"/>
    <property type="match status" value="1"/>
</dbReference>
<keyword evidence="3" id="KW-0227">DNA damage</keyword>
<dbReference type="GO" id="GO:0000111">
    <property type="term" value="C:nucleotide-excision repair factor 2 complex"/>
    <property type="evidence" value="ECO:0007669"/>
    <property type="project" value="TreeGrafter"/>
</dbReference>
<organism evidence="11 12">
    <name type="scientific">Aspergillus indologenus CBS 114.80</name>
    <dbReference type="NCBI Taxonomy" id="1450541"/>
    <lineage>
        <taxon>Eukaryota</taxon>
        <taxon>Fungi</taxon>
        <taxon>Dikarya</taxon>
        <taxon>Ascomycota</taxon>
        <taxon>Pezizomycotina</taxon>
        <taxon>Eurotiomycetes</taxon>
        <taxon>Eurotiomycetidae</taxon>
        <taxon>Eurotiales</taxon>
        <taxon>Aspergillaceae</taxon>
        <taxon>Aspergillus</taxon>
        <taxon>Aspergillus subgen. Circumdati</taxon>
    </lineage>
</organism>
<sequence length="1019" mass="112319">MAVTTPARRSTRRTQSARNQRHESTEDQRIPQVYREMLAEAEAREPQLLDDDRIPKRRKMAGRTHIPSAHIELPKAPTPVDKDETTSRQVQTVYDSPSSSSEESDMEWEDINLQPAVSEALSDDSSIQITLDRPQDRERQKRALRRQPITAAEKRLRLDIHKVHLLCLLRHVQIRNRWCNDDELQGALKRMISKQVISLLHPSESKPEHYRSTTFIDGLNQLSDAFSKRFKVTKPGLKRPHWAQGPDALKTRVEAILSNAEVFTSLEDFKQQAKTLQGSRDFGAQLFCALLRSAAVEARLVCSLQPLPFSGVTKEITSTVPTGKTFIMAADNSEKSSDDSTRPKSRSSVQRLTRPGFKPSRPSSTPREIPYSRNQESSYPVFWVEAFNEAVSKWIPIDPLVTRSLAKPSKFEPPATDPNNLLSYVVAFEDDASARDVTRRYSKAFNAKTRKFRVESTTRNAAWWDRALRVYEKPFLEDRDQLEVSELTAKTAAEPMPRNIQDFKDHPVYALERHLRRSEVIHPKRAIGQVSLGKPGSKNQALEPVYRRSDVQTVRSADKWYRLGRDIKTGEQPLKRVKARNPVVSGLPEDDEERDTPPETLLYAIFQTQVYVPPPVVDGRVPKNVYGNLDVYVPSMIPAGGIHIGHPDAARAAKLLGVDFAAAVTGFTFQGRHGTAVYTGVIVAEEYREALQAVIDGLEQERLHDELETRTAEVLRAWKHLLLKLRIAERVKGYAIEGDDDDEGAGVEPSEEGDGPVDDDMGGGFIPESDEEAPGGGGFIPEPDTEIGGGGFLPESDTETAEPSMGGGGFIPESDAEAPGGGGFIPEPDTETPDPSMEGGGFLPELTSQGPMDLDDDPSTSHNASKYTAAAAPKPQTVTAGSDPAAHQPQDTSPHTNPARPPRYSLVVVPKTKEEPTDSSSLDHITSEASTSIPHPAQPDRPDDRASPQEPLPSTAPDTSNAPTPAENPPAGARDPAQNPAGSPKSAASDPSSRRDSETSLLSQDPDDEDAIPEWLMSD</sequence>
<evidence type="ECO:0000313" key="12">
    <source>
        <dbReference type="Proteomes" id="UP000248817"/>
    </source>
</evidence>
<feature type="compositionally biased region" description="Basic and acidic residues" evidence="7">
    <location>
        <begin position="938"/>
        <end position="947"/>
    </location>
</feature>
<dbReference type="GO" id="GO:0006289">
    <property type="term" value="P:nucleotide-excision repair"/>
    <property type="evidence" value="ECO:0007669"/>
    <property type="project" value="InterPro"/>
</dbReference>
<dbReference type="Pfam" id="PF03835">
    <property type="entry name" value="Rad4"/>
    <property type="match status" value="1"/>
</dbReference>
<feature type="region of interest" description="Disordered" evidence="7">
    <location>
        <begin position="329"/>
        <end position="372"/>
    </location>
</feature>
<dbReference type="NCBIfam" id="TIGR00605">
    <property type="entry name" value="rad4"/>
    <property type="match status" value="1"/>
</dbReference>
<dbReference type="SMART" id="SM01030">
    <property type="entry name" value="BHD_1"/>
    <property type="match status" value="1"/>
</dbReference>
<dbReference type="Pfam" id="PF10403">
    <property type="entry name" value="BHD_1"/>
    <property type="match status" value="1"/>
</dbReference>
<keyword evidence="5" id="KW-0234">DNA repair</keyword>
<dbReference type="InterPro" id="IPR018325">
    <property type="entry name" value="Rad4/PNGase_transGLS-fold"/>
</dbReference>
<dbReference type="Pfam" id="PF10405">
    <property type="entry name" value="BHD_3"/>
    <property type="match status" value="1"/>
</dbReference>
<feature type="region of interest" description="Disordered" evidence="7">
    <location>
        <begin position="1"/>
        <end position="146"/>
    </location>
</feature>
<feature type="compositionally biased region" description="Basic and acidic residues" evidence="7">
    <location>
        <begin position="332"/>
        <end position="342"/>
    </location>
</feature>
<feature type="region of interest" description="Disordered" evidence="7">
    <location>
        <begin position="737"/>
        <end position="1019"/>
    </location>
</feature>
<dbReference type="SUPFAM" id="SSF54001">
    <property type="entry name" value="Cysteine proteinases"/>
    <property type="match status" value="1"/>
</dbReference>
<dbReference type="Gene3D" id="3.90.260.10">
    <property type="entry name" value="Transglutaminase-like"/>
    <property type="match status" value="1"/>
</dbReference>
<dbReference type="InterPro" id="IPR018327">
    <property type="entry name" value="BHD_2"/>
</dbReference>
<evidence type="ECO:0000259" key="8">
    <source>
        <dbReference type="SMART" id="SM01030"/>
    </source>
</evidence>
<evidence type="ECO:0000256" key="7">
    <source>
        <dbReference type="SAM" id="MobiDB-lite"/>
    </source>
</evidence>
<dbReference type="SMART" id="SM01031">
    <property type="entry name" value="BHD_2"/>
    <property type="match status" value="1"/>
</dbReference>
<evidence type="ECO:0000256" key="2">
    <source>
        <dbReference type="ARBA" id="ARBA00009525"/>
    </source>
</evidence>
<feature type="compositionally biased region" description="Acidic residues" evidence="7">
    <location>
        <begin position="737"/>
        <end position="761"/>
    </location>
</feature>
<feature type="compositionally biased region" description="Basic and acidic residues" evidence="7">
    <location>
        <begin position="20"/>
        <end position="29"/>
    </location>
</feature>
<dbReference type="InterPro" id="IPR018326">
    <property type="entry name" value="Rad4_beta-hairpin_dom1"/>
</dbReference>
<gene>
    <name evidence="11" type="ORF">BP00DRAFT_453412</name>
</gene>
<dbReference type="GO" id="GO:0003697">
    <property type="term" value="F:single-stranded DNA binding"/>
    <property type="evidence" value="ECO:0007669"/>
    <property type="project" value="TreeGrafter"/>
</dbReference>
<dbReference type="EMBL" id="KZ825466">
    <property type="protein sequence ID" value="PYI36025.1"/>
    <property type="molecule type" value="Genomic_DNA"/>
</dbReference>
<keyword evidence="6" id="KW-0539">Nucleus</keyword>
<feature type="compositionally biased region" description="Basic and acidic residues" evidence="7">
    <location>
        <begin position="37"/>
        <end position="54"/>
    </location>
</feature>
<dbReference type="AlphaFoldDB" id="A0A2V5IH36"/>
<dbReference type="PANTHER" id="PTHR12135">
    <property type="entry name" value="DNA REPAIR PROTEIN XP-C / RAD4"/>
    <property type="match status" value="1"/>
</dbReference>
<proteinExistence type="inferred from homology"/>
<dbReference type="InterPro" id="IPR018026">
    <property type="entry name" value="DNA_repair_Rad4-like"/>
</dbReference>
<keyword evidence="12" id="KW-1185">Reference proteome</keyword>
<evidence type="ECO:0000259" key="10">
    <source>
        <dbReference type="SMART" id="SM01032"/>
    </source>
</evidence>
<feature type="domain" description="Rad4 beta-hairpin" evidence="10">
    <location>
        <begin position="621"/>
        <end position="695"/>
    </location>
</feature>
<dbReference type="GO" id="GO:0005737">
    <property type="term" value="C:cytoplasm"/>
    <property type="evidence" value="ECO:0007669"/>
    <property type="project" value="TreeGrafter"/>
</dbReference>
<comment type="similarity">
    <text evidence="2">Belongs to the XPC family.</text>
</comment>
<dbReference type="InterPro" id="IPR004583">
    <property type="entry name" value="DNA_repair_Rad4"/>
</dbReference>
<dbReference type="InterPro" id="IPR042488">
    <property type="entry name" value="Rad4_BHD3_sf"/>
</dbReference>
<dbReference type="Pfam" id="PF10404">
    <property type="entry name" value="BHD_2"/>
    <property type="match status" value="1"/>
</dbReference>
<dbReference type="InterPro" id="IPR038765">
    <property type="entry name" value="Papain-like_cys_pep_sf"/>
</dbReference>
<evidence type="ECO:0000313" key="11">
    <source>
        <dbReference type="EMBL" id="PYI36025.1"/>
    </source>
</evidence>
<dbReference type="GO" id="GO:0003684">
    <property type="term" value="F:damaged DNA binding"/>
    <property type="evidence" value="ECO:0007669"/>
    <property type="project" value="InterPro"/>
</dbReference>
<dbReference type="GO" id="GO:0006298">
    <property type="term" value="P:mismatch repair"/>
    <property type="evidence" value="ECO:0007669"/>
    <property type="project" value="TreeGrafter"/>
</dbReference>
<dbReference type="Gene3D" id="2.20.20.110">
    <property type="entry name" value="Rad4, beta-hairpin domain BHD1"/>
    <property type="match status" value="1"/>
</dbReference>